<feature type="transmembrane region" description="Helical" evidence="1">
    <location>
        <begin position="12"/>
        <end position="29"/>
    </location>
</feature>
<keyword evidence="3" id="KW-1185">Reference proteome</keyword>
<proteinExistence type="predicted"/>
<dbReference type="RefSeq" id="WP_069834319.1">
    <property type="nucleotide sequence ID" value="NZ_MDGQ01000003.1"/>
</dbReference>
<organism evidence="2 3">
    <name type="scientific">Roseivirga misakiensis</name>
    <dbReference type="NCBI Taxonomy" id="1563681"/>
    <lineage>
        <taxon>Bacteria</taxon>
        <taxon>Pseudomonadati</taxon>
        <taxon>Bacteroidota</taxon>
        <taxon>Cytophagia</taxon>
        <taxon>Cytophagales</taxon>
        <taxon>Roseivirgaceae</taxon>
        <taxon>Roseivirga</taxon>
    </lineage>
</organism>
<keyword evidence="1" id="KW-1133">Transmembrane helix</keyword>
<reference evidence="2 3" key="1">
    <citation type="submission" date="2016-08" db="EMBL/GenBank/DDBJ databases">
        <title>Draft genome of Fabibacter sp. strain SK-8.</title>
        <authorList>
            <person name="Wong S.-K."/>
            <person name="Hamasaki K."/>
            <person name="Yoshizawa S."/>
        </authorList>
    </citation>
    <scope>NUCLEOTIDE SEQUENCE [LARGE SCALE GENOMIC DNA]</scope>
    <source>
        <strain evidence="2 3">SK-8</strain>
    </source>
</reference>
<evidence type="ECO:0000313" key="3">
    <source>
        <dbReference type="Proteomes" id="UP000095552"/>
    </source>
</evidence>
<sequence length="92" mass="11066">MKKKKISWTNSFLHAFEIGFVFSMALAHFELAENFPERLNDNFWQDIRAIIDYWFGWVIGSIWIYLLAFTVVMGVIIHGIKHLWRRVFDFPK</sequence>
<evidence type="ECO:0000313" key="2">
    <source>
        <dbReference type="EMBL" id="OEK07007.1"/>
    </source>
</evidence>
<keyword evidence="1" id="KW-0812">Transmembrane</keyword>
<name>A0A1E5T6S8_9BACT</name>
<evidence type="ECO:0000256" key="1">
    <source>
        <dbReference type="SAM" id="Phobius"/>
    </source>
</evidence>
<gene>
    <name evidence="2" type="ORF">BFP71_04935</name>
</gene>
<dbReference type="AlphaFoldDB" id="A0A1E5T6S8"/>
<comment type="caution">
    <text evidence="2">The sequence shown here is derived from an EMBL/GenBank/DDBJ whole genome shotgun (WGS) entry which is preliminary data.</text>
</comment>
<accession>A0A1E5T6S8</accession>
<keyword evidence="1" id="KW-0472">Membrane</keyword>
<dbReference type="EMBL" id="MDGQ01000003">
    <property type="protein sequence ID" value="OEK07007.1"/>
    <property type="molecule type" value="Genomic_DNA"/>
</dbReference>
<feature type="transmembrane region" description="Helical" evidence="1">
    <location>
        <begin position="54"/>
        <end position="77"/>
    </location>
</feature>
<dbReference type="STRING" id="1563681.BFP71_04935"/>
<protein>
    <submittedName>
        <fullName evidence="2">Uncharacterized protein</fullName>
    </submittedName>
</protein>
<dbReference type="Proteomes" id="UP000095552">
    <property type="component" value="Unassembled WGS sequence"/>
</dbReference>